<reference evidence="1" key="1">
    <citation type="journal article" date="2019" name="Sci. Rep.">
        <title>Draft genome of Tanacetum cinerariifolium, the natural source of mosquito coil.</title>
        <authorList>
            <person name="Yamashiro T."/>
            <person name="Shiraishi A."/>
            <person name="Satake H."/>
            <person name="Nakayama K."/>
        </authorList>
    </citation>
    <scope>NUCLEOTIDE SEQUENCE</scope>
</reference>
<gene>
    <name evidence="1" type="ORF">Tci_845728</name>
</gene>
<name>A0A699QP64_TANCI</name>
<proteinExistence type="predicted"/>
<sequence>MSKFKQISQFADVVSSILSIVDNYLASKMNDAVDVAVQQQTNKLREEAQAVNQDFFNQVDSTTKAIIKEQVQAQVSKIMPKIE</sequence>
<protein>
    <submittedName>
        <fullName evidence="1">Uncharacterized protein</fullName>
    </submittedName>
</protein>
<organism evidence="1">
    <name type="scientific">Tanacetum cinerariifolium</name>
    <name type="common">Dalmatian daisy</name>
    <name type="synonym">Chrysanthemum cinerariifolium</name>
    <dbReference type="NCBI Taxonomy" id="118510"/>
    <lineage>
        <taxon>Eukaryota</taxon>
        <taxon>Viridiplantae</taxon>
        <taxon>Streptophyta</taxon>
        <taxon>Embryophyta</taxon>
        <taxon>Tracheophyta</taxon>
        <taxon>Spermatophyta</taxon>
        <taxon>Magnoliopsida</taxon>
        <taxon>eudicotyledons</taxon>
        <taxon>Gunneridae</taxon>
        <taxon>Pentapetalae</taxon>
        <taxon>asterids</taxon>
        <taxon>campanulids</taxon>
        <taxon>Asterales</taxon>
        <taxon>Asteraceae</taxon>
        <taxon>Asteroideae</taxon>
        <taxon>Anthemideae</taxon>
        <taxon>Anthemidinae</taxon>
        <taxon>Tanacetum</taxon>
    </lineage>
</organism>
<dbReference type="AlphaFoldDB" id="A0A699QP64"/>
<feature type="non-terminal residue" evidence="1">
    <location>
        <position position="83"/>
    </location>
</feature>
<evidence type="ECO:0000313" key="1">
    <source>
        <dbReference type="EMBL" id="GFC73758.1"/>
    </source>
</evidence>
<dbReference type="EMBL" id="BKCJ011044040">
    <property type="protein sequence ID" value="GFC73758.1"/>
    <property type="molecule type" value="Genomic_DNA"/>
</dbReference>
<accession>A0A699QP64</accession>
<comment type="caution">
    <text evidence="1">The sequence shown here is derived from an EMBL/GenBank/DDBJ whole genome shotgun (WGS) entry which is preliminary data.</text>
</comment>